<dbReference type="PANTHER" id="PTHR38111:SF2">
    <property type="entry name" value="FINGER DOMAIN PROTEIN, PUTATIVE (AFU_ORTHOLOGUE AFUA_1G01560)-RELATED"/>
    <property type="match status" value="1"/>
</dbReference>
<sequence>MTRAGKCDTCRSRKVKCDEQRPKCGACRKRDRDCTYSFGKASAFVVEDPTQLSKHGKPKVAPIIYPLLTSTDCEVSSAAESSASATPHSYDSSPTALRQITGRDADDGKGAFMTFSYHTSDRSKVVKKTTPQQRRRLQLHLDRLQDVAMSMPLRQFVTSQTALAARYLNLLGSRPTEEQPFAILGSWVESIPSRIGKSPAVDLAVEYLIDSFDVYRDPSFSTKSEAMATKSRALRELQLIIGNERTRKSIGDILQYGDVTDVDDEHYWSFLEATYIDDVSEAMVASRTSIYDNEYYLEMTHPRNIPHDAPIPFQLSIMMMHIFIQMPRLVCLIRHASNYPEDSRTLNSAISLAIYLWSLVPVDTMQHYINASVSSIDSPPAPEIADIIPNSYNFDSIQSCMIITRLWRLQICLSGTIQTLYQNFPSECITSPLPPILLLEQIDESVAMELARSLRYSFTVCPSLPLVPLRIYICFQLTLGTWYRQIRRLTASIRSLPPSTDISITAYLSAQLSRAQRMEQFVSNGSNAVHDMWHIQRVNKRFLRAAAIDMAGGPIPDWMPIRVKFEAEDGDLVMKMEYDVAGPKYKEMMEEHYTGQEWVRKTRTVSPFRPDTTENEPGKGFPNGGNGRIPNYLSKSVGSLPAKYWGYSGVREELYADDMTSRPLRDIPPIGEDEWSESEEDDFIIA</sequence>
<feature type="region of interest" description="Disordered" evidence="2">
    <location>
        <begin position="607"/>
        <end position="627"/>
    </location>
</feature>
<evidence type="ECO:0000259" key="3">
    <source>
        <dbReference type="PROSITE" id="PS50048"/>
    </source>
</evidence>
<dbReference type="GO" id="GO:0008270">
    <property type="term" value="F:zinc ion binding"/>
    <property type="evidence" value="ECO:0007669"/>
    <property type="project" value="InterPro"/>
</dbReference>
<dbReference type="SMART" id="SM00066">
    <property type="entry name" value="GAL4"/>
    <property type="match status" value="1"/>
</dbReference>
<dbReference type="Gene3D" id="4.10.240.10">
    <property type="entry name" value="Zn(2)-C6 fungal-type DNA-binding domain"/>
    <property type="match status" value="1"/>
</dbReference>
<dbReference type="PANTHER" id="PTHR38111">
    <property type="entry name" value="ZN(2)-C6 FUNGAL-TYPE DOMAIN-CONTAINING PROTEIN-RELATED"/>
    <property type="match status" value="1"/>
</dbReference>
<reference evidence="4 5" key="1">
    <citation type="submission" date="2021-02" db="EMBL/GenBank/DDBJ databases">
        <title>Genome assembly of Pseudopithomyces chartarum.</title>
        <authorList>
            <person name="Jauregui R."/>
            <person name="Singh J."/>
            <person name="Voisey C."/>
        </authorList>
    </citation>
    <scope>NUCLEOTIDE SEQUENCE [LARGE SCALE GENOMIC DNA]</scope>
    <source>
        <strain evidence="4 5">AGR01</strain>
    </source>
</reference>
<feature type="region of interest" description="Disordered" evidence="2">
    <location>
        <begin position="661"/>
        <end position="686"/>
    </location>
</feature>
<accession>A0AAN6M334</accession>
<dbReference type="Proteomes" id="UP001280581">
    <property type="component" value="Unassembled WGS sequence"/>
</dbReference>
<dbReference type="EMBL" id="WVTA01000002">
    <property type="protein sequence ID" value="KAK3215479.1"/>
    <property type="molecule type" value="Genomic_DNA"/>
</dbReference>
<proteinExistence type="predicted"/>
<dbReference type="InterPro" id="IPR036864">
    <property type="entry name" value="Zn2-C6_fun-type_DNA-bd_sf"/>
</dbReference>
<evidence type="ECO:0000313" key="4">
    <source>
        <dbReference type="EMBL" id="KAK3215479.1"/>
    </source>
</evidence>
<dbReference type="GO" id="GO:0000981">
    <property type="term" value="F:DNA-binding transcription factor activity, RNA polymerase II-specific"/>
    <property type="evidence" value="ECO:0007669"/>
    <property type="project" value="InterPro"/>
</dbReference>
<keyword evidence="1" id="KW-0539">Nucleus</keyword>
<feature type="domain" description="Zn(2)-C6 fungal-type" evidence="3">
    <location>
        <begin position="6"/>
        <end position="36"/>
    </location>
</feature>
<name>A0AAN6M334_9PLEO</name>
<dbReference type="SUPFAM" id="SSF57701">
    <property type="entry name" value="Zn2/Cys6 DNA-binding domain"/>
    <property type="match status" value="1"/>
</dbReference>
<dbReference type="Pfam" id="PF00172">
    <property type="entry name" value="Zn_clus"/>
    <property type="match status" value="1"/>
</dbReference>
<dbReference type="PROSITE" id="PS50048">
    <property type="entry name" value="ZN2_CY6_FUNGAL_2"/>
    <property type="match status" value="1"/>
</dbReference>
<evidence type="ECO:0000256" key="2">
    <source>
        <dbReference type="SAM" id="MobiDB-lite"/>
    </source>
</evidence>
<dbReference type="CDD" id="cd00067">
    <property type="entry name" value="GAL4"/>
    <property type="match status" value="1"/>
</dbReference>
<comment type="caution">
    <text evidence="4">The sequence shown here is derived from an EMBL/GenBank/DDBJ whole genome shotgun (WGS) entry which is preliminary data.</text>
</comment>
<feature type="compositionally biased region" description="Acidic residues" evidence="2">
    <location>
        <begin position="671"/>
        <end position="686"/>
    </location>
</feature>
<gene>
    <name evidence="4" type="ORF">GRF29_8g161799</name>
</gene>
<protein>
    <recommendedName>
        <fullName evidence="3">Zn(2)-C6 fungal-type domain-containing protein</fullName>
    </recommendedName>
</protein>
<dbReference type="InterPro" id="IPR053178">
    <property type="entry name" value="Osmoadaptation_assoc"/>
</dbReference>
<dbReference type="InterPro" id="IPR001138">
    <property type="entry name" value="Zn2Cys6_DnaBD"/>
</dbReference>
<evidence type="ECO:0000256" key="1">
    <source>
        <dbReference type="ARBA" id="ARBA00023242"/>
    </source>
</evidence>
<dbReference type="AlphaFoldDB" id="A0AAN6M334"/>
<organism evidence="4 5">
    <name type="scientific">Pseudopithomyces chartarum</name>
    <dbReference type="NCBI Taxonomy" id="1892770"/>
    <lineage>
        <taxon>Eukaryota</taxon>
        <taxon>Fungi</taxon>
        <taxon>Dikarya</taxon>
        <taxon>Ascomycota</taxon>
        <taxon>Pezizomycotina</taxon>
        <taxon>Dothideomycetes</taxon>
        <taxon>Pleosporomycetidae</taxon>
        <taxon>Pleosporales</taxon>
        <taxon>Massarineae</taxon>
        <taxon>Didymosphaeriaceae</taxon>
        <taxon>Pseudopithomyces</taxon>
    </lineage>
</organism>
<keyword evidence="5" id="KW-1185">Reference proteome</keyword>
<evidence type="ECO:0000313" key="5">
    <source>
        <dbReference type="Proteomes" id="UP001280581"/>
    </source>
</evidence>